<dbReference type="AlphaFoldDB" id="A0A1G9JPS0"/>
<reference evidence="2 3" key="1">
    <citation type="submission" date="2016-10" db="EMBL/GenBank/DDBJ databases">
        <authorList>
            <person name="de Groot N.N."/>
        </authorList>
    </citation>
    <scope>NUCLEOTIDE SEQUENCE [LARGE SCALE GENOMIC DNA]</scope>
    <source>
        <strain evidence="2 3">CGMCC 4.5727</strain>
    </source>
</reference>
<proteinExistence type="predicted"/>
<sequence>MVTVRVLLAPPDDWIGDDRPHLNQVMHHWAPMLSVQGDKSPPADQRASKGDPA</sequence>
<dbReference type="Proteomes" id="UP000199155">
    <property type="component" value="Unassembled WGS sequence"/>
</dbReference>
<organism evidence="2 3">
    <name type="scientific">Streptomyces indicus</name>
    <dbReference type="NCBI Taxonomy" id="417292"/>
    <lineage>
        <taxon>Bacteria</taxon>
        <taxon>Bacillati</taxon>
        <taxon>Actinomycetota</taxon>
        <taxon>Actinomycetes</taxon>
        <taxon>Kitasatosporales</taxon>
        <taxon>Streptomycetaceae</taxon>
        <taxon>Streptomyces</taxon>
    </lineage>
</organism>
<evidence type="ECO:0000313" key="2">
    <source>
        <dbReference type="EMBL" id="SDL39528.1"/>
    </source>
</evidence>
<keyword evidence="3" id="KW-1185">Reference proteome</keyword>
<accession>A0A1G9JPS0</accession>
<feature type="region of interest" description="Disordered" evidence="1">
    <location>
        <begin position="34"/>
        <end position="53"/>
    </location>
</feature>
<gene>
    <name evidence="2" type="ORF">SAMN05421806_1344</name>
</gene>
<name>A0A1G9JPS0_9ACTN</name>
<protein>
    <submittedName>
        <fullName evidence="2">Uncharacterized protein</fullName>
    </submittedName>
</protein>
<evidence type="ECO:0000256" key="1">
    <source>
        <dbReference type="SAM" id="MobiDB-lite"/>
    </source>
</evidence>
<evidence type="ECO:0000313" key="3">
    <source>
        <dbReference type="Proteomes" id="UP000199155"/>
    </source>
</evidence>
<dbReference type="EMBL" id="FNFF01000034">
    <property type="protein sequence ID" value="SDL39528.1"/>
    <property type="molecule type" value="Genomic_DNA"/>
</dbReference>